<reference evidence="1" key="1">
    <citation type="submission" date="2021-02" db="EMBL/GenBank/DDBJ databases">
        <authorList>
            <person name="Nowell W R."/>
        </authorList>
    </citation>
    <scope>NUCLEOTIDE SEQUENCE</scope>
</reference>
<proteinExistence type="predicted"/>
<dbReference type="Gene3D" id="3.40.395.10">
    <property type="entry name" value="Adenoviral Proteinase, Chain A"/>
    <property type="match status" value="1"/>
</dbReference>
<gene>
    <name evidence="1" type="ORF">SEV965_LOCUS15246</name>
</gene>
<dbReference type="EMBL" id="CAJNOU010000788">
    <property type="protein sequence ID" value="CAF1088730.1"/>
    <property type="molecule type" value="Genomic_DNA"/>
</dbReference>
<accession>A0A814NCM8</accession>
<protein>
    <submittedName>
        <fullName evidence="1">Uncharacterized protein</fullName>
    </submittedName>
</protein>
<evidence type="ECO:0000313" key="2">
    <source>
        <dbReference type="Proteomes" id="UP000663889"/>
    </source>
</evidence>
<evidence type="ECO:0000313" key="1">
    <source>
        <dbReference type="EMBL" id="CAF1088730.1"/>
    </source>
</evidence>
<sequence length="97" mass="11349">MINIHHFLKTGTDIDFHDSWKLSEPSEDFDLYQNDQHSCGVHLLTQAKAYINREQHKPIPQDELNLYRHQIAEDLLRKAEPISDDSISDVSISHFHI</sequence>
<dbReference type="Proteomes" id="UP000663889">
    <property type="component" value="Unassembled WGS sequence"/>
</dbReference>
<organism evidence="1 2">
    <name type="scientific">Rotaria sordida</name>
    <dbReference type="NCBI Taxonomy" id="392033"/>
    <lineage>
        <taxon>Eukaryota</taxon>
        <taxon>Metazoa</taxon>
        <taxon>Spiralia</taxon>
        <taxon>Gnathifera</taxon>
        <taxon>Rotifera</taxon>
        <taxon>Eurotatoria</taxon>
        <taxon>Bdelloidea</taxon>
        <taxon>Philodinida</taxon>
        <taxon>Philodinidae</taxon>
        <taxon>Rotaria</taxon>
    </lineage>
</organism>
<dbReference type="AlphaFoldDB" id="A0A814NCM8"/>
<comment type="caution">
    <text evidence="1">The sequence shown here is derived from an EMBL/GenBank/DDBJ whole genome shotgun (WGS) entry which is preliminary data.</text>
</comment>
<name>A0A814NCM8_9BILA</name>